<evidence type="ECO:0000313" key="4">
    <source>
        <dbReference type="Proteomes" id="UP001178281"/>
    </source>
</evidence>
<dbReference type="SUPFAM" id="SSF46955">
    <property type="entry name" value="Putative DNA-binding domain"/>
    <property type="match status" value="1"/>
</dbReference>
<evidence type="ECO:0000313" key="3">
    <source>
        <dbReference type="EMBL" id="MDP0399305.1"/>
    </source>
</evidence>
<name>A0AA90S8T8_9ACTN</name>
<protein>
    <submittedName>
        <fullName evidence="3">MerR family DNA-binding transcriptional regulator</fullName>
    </submittedName>
</protein>
<keyword evidence="1 3" id="KW-0238">DNA-binding</keyword>
<dbReference type="PANTHER" id="PTHR30204:SF93">
    <property type="entry name" value="HTH MERR-TYPE DOMAIN-CONTAINING PROTEIN"/>
    <property type="match status" value="1"/>
</dbReference>
<comment type="caution">
    <text evidence="3">The sequence shown here is derived from an EMBL/GenBank/DDBJ whole genome shotgun (WGS) entry which is preliminary data.</text>
</comment>
<dbReference type="Gene3D" id="1.25.10.10">
    <property type="entry name" value="Leucine-rich Repeat Variant"/>
    <property type="match status" value="1"/>
</dbReference>
<sequence length="331" mass="35007">MRIGEVSQRSGVSARMLRHYDALGLVRPSGRSVSGYREYADADLRRIFHVESLRTLGLSLKDIGRALDDPAFAPAELVDRLIAQTQEQIDVQTTLLARLRHVYAAGPDAWDDVLDVVALLNRLKAPSPGIRQRAALGAAGTAPGQALADAVLREENLNVAGALRWALPRADGDAVRVLLGGLESDDPRVRRRAVDTLIELPADDALRGALSNADPTVRAVAAIELGHRGDPAAVGELVSMILRGDGDVPAAESLDAIAAAGDDGAIVGALTDSYAAADYPVRQRLVQALAEIRGPAAAAALASLRDDPDPRIARTADYIIDRRAAEAVTDP</sequence>
<keyword evidence="4" id="KW-1185">Reference proteome</keyword>
<dbReference type="Pfam" id="PF13411">
    <property type="entry name" value="MerR_1"/>
    <property type="match status" value="1"/>
</dbReference>
<dbReference type="InterPro" id="IPR009061">
    <property type="entry name" value="DNA-bd_dom_put_sf"/>
</dbReference>
<dbReference type="RefSeq" id="WP_305111992.1">
    <property type="nucleotide sequence ID" value="NZ_JAUTIX010000006.1"/>
</dbReference>
<dbReference type="PROSITE" id="PS50937">
    <property type="entry name" value="HTH_MERR_2"/>
    <property type="match status" value="1"/>
</dbReference>
<dbReference type="AlphaFoldDB" id="A0AA90S8T8"/>
<proteinExistence type="predicted"/>
<reference evidence="3" key="1">
    <citation type="submission" date="2023-08" db="EMBL/GenBank/DDBJ databases">
        <title>The draft genome of Tsukamurella strandjordii strain 050030.</title>
        <authorList>
            <person name="Zhao F."/>
            <person name="Feng Y."/>
            <person name="Zong Z."/>
        </authorList>
    </citation>
    <scope>NUCLEOTIDE SEQUENCE</scope>
    <source>
        <strain evidence="3">050030</strain>
    </source>
</reference>
<dbReference type="Gene3D" id="1.10.1660.10">
    <property type="match status" value="1"/>
</dbReference>
<dbReference type="PANTHER" id="PTHR30204">
    <property type="entry name" value="REDOX-CYCLING DRUG-SENSING TRANSCRIPTIONAL ACTIVATOR SOXR"/>
    <property type="match status" value="1"/>
</dbReference>
<dbReference type="GO" id="GO:0003700">
    <property type="term" value="F:DNA-binding transcription factor activity"/>
    <property type="evidence" value="ECO:0007669"/>
    <property type="project" value="InterPro"/>
</dbReference>
<dbReference type="Pfam" id="PF13646">
    <property type="entry name" value="HEAT_2"/>
    <property type="match status" value="1"/>
</dbReference>
<dbReference type="Proteomes" id="UP001178281">
    <property type="component" value="Unassembled WGS sequence"/>
</dbReference>
<dbReference type="SUPFAM" id="SSF48371">
    <property type="entry name" value="ARM repeat"/>
    <property type="match status" value="1"/>
</dbReference>
<feature type="domain" description="HTH merR-type" evidence="2">
    <location>
        <begin position="1"/>
        <end position="69"/>
    </location>
</feature>
<dbReference type="InterPro" id="IPR047057">
    <property type="entry name" value="MerR_fam"/>
</dbReference>
<dbReference type="EMBL" id="JAUTIX010000006">
    <property type="protein sequence ID" value="MDP0399305.1"/>
    <property type="molecule type" value="Genomic_DNA"/>
</dbReference>
<evidence type="ECO:0000259" key="2">
    <source>
        <dbReference type="PROSITE" id="PS50937"/>
    </source>
</evidence>
<dbReference type="InterPro" id="IPR004155">
    <property type="entry name" value="PBS_lyase_HEAT"/>
</dbReference>
<dbReference type="PROSITE" id="PS00552">
    <property type="entry name" value="HTH_MERR_1"/>
    <property type="match status" value="1"/>
</dbReference>
<dbReference type="SMART" id="SM00422">
    <property type="entry name" value="HTH_MERR"/>
    <property type="match status" value="1"/>
</dbReference>
<dbReference type="GO" id="GO:0003677">
    <property type="term" value="F:DNA binding"/>
    <property type="evidence" value="ECO:0007669"/>
    <property type="project" value="UniProtKB-KW"/>
</dbReference>
<gene>
    <name evidence="3" type="ORF">Q7X28_15365</name>
</gene>
<dbReference type="InterPro" id="IPR000551">
    <property type="entry name" value="MerR-type_HTH_dom"/>
</dbReference>
<dbReference type="SMART" id="SM00567">
    <property type="entry name" value="EZ_HEAT"/>
    <property type="match status" value="3"/>
</dbReference>
<dbReference type="InterPro" id="IPR011989">
    <property type="entry name" value="ARM-like"/>
</dbReference>
<dbReference type="PRINTS" id="PR00040">
    <property type="entry name" value="HTHMERR"/>
</dbReference>
<organism evidence="3 4">
    <name type="scientific">Tsukamurella strandjordii</name>
    <dbReference type="NCBI Taxonomy" id="147577"/>
    <lineage>
        <taxon>Bacteria</taxon>
        <taxon>Bacillati</taxon>
        <taxon>Actinomycetota</taxon>
        <taxon>Actinomycetes</taxon>
        <taxon>Mycobacteriales</taxon>
        <taxon>Tsukamurellaceae</taxon>
        <taxon>Tsukamurella</taxon>
    </lineage>
</organism>
<accession>A0AA90S8T8</accession>
<dbReference type="InterPro" id="IPR016024">
    <property type="entry name" value="ARM-type_fold"/>
</dbReference>
<evidence type="ECO:0000256" key="1">
    <source>
        <dbReference type="ARBA" id="ARBA00023125"/>
    </source>
</evidence>